<gene>
    <name evidence="2" type="ORF">J1836_01755</name>
    <name evidence="3" type="ORF">J1836_019315</name>
</gene>
<dbReference type="RefSeq" id="WP_207249547.1">
    <property type="nucleotide sequence ID" value="NZ_JAFMPM010000005.1"/>
</dbReference>
<sequence length="84" mass="9153">MPEISLFTYIMSHPLVWLGCGLFMVASLVALSGRLGKRDSALIYTFVVSVLIVLMGVASALSRMQQDRLMAQQPAAQVAPTQQQ</sequence>
<organism evidence="3">
    <name type="scientific">Thiothrix fructosivorans</name>
    <dbReference type="NCBI Taxonomy" id="111770"/>
    <lineage>
        <taxon>Bacteria</taxon>
        <taxon>Pseudomonadati</taxon>
        <taxon>Pseudomonadota</taxon>
        <taxon>Gammaproteobacteria</taxon>
        <taxon>Thiotrichales</taxon>
        <taxon>Thiotrichaceae</taxon>
        <taxon>Thiothrix</taxon>
    </lineage>
</organism>
<reference evidence="3" key="2">
    <citation type="submission" date="2021-04" db="EMBL/GenBank/DDBJ databases">
        <title>Complete Genome and methylome analysis of Thiothrix fructosivorans ATCC 49748.</title>
        <authorList>
            <person name="Fomenkov A."/>
            <person name="Sun L."/>
            <person name="Vincze T."/>
            <person name="Grabovich M.Y."/>
            <person name="Roberts R.J."/>
        </authorList>
    </citation>
    <scope>NUCLEOTIDE SEQUENCE</scope>
    <source>
        <strain evidence="3">ATCC 49748</strain>
    </source>
</reference>
<accession>A0A8B0SH43</accession>
<keyword evidence="4" id="KW-1185">Reference proteome</keyword>
<keyword evidence="1" id="KW-1133">Transmembrane helix</keyword>
<evidence type="ECO:0000313" key="3">
    <source>
        <dbReference type="EMBL" id="QTX10686.1"/>
    </source>
</evidence>
<keyword evidence="1" id="KW-0812">Transmembrane</keyword>
<keyword evidence="1" id="KW-0472">Membrane</keyword>
<protein>
    <submittedName>
        <fullName evidence="3">Uncharacterized protein</fullName>
    </submittedName>
</protein>
<evidence type="ECO:0000313" key="4">
    <source>
        <dbReference type="Proteomes" id="UP000664466"/>
    </source>
</evidence>
<dbReference type="EMBL" id="JAFMPM010000005">
    <property type="protein sequence ID" value="MBO0611655.1"/>
    <property type="molecule type" value="Genomic_DNA"/>
</dbReference>
<geneLocation type="plasmid" evidence="2">
    <name>pTfr446</name>
</geneLocation>
<keyword evidence="2" id="KW-0614">Plasmid</keyword>
<proteinExistence type="predicted"/>
<feature type="transmembrane region" description="Helical" evidence="1">
    <location>
        <begin position="6"/>
        <end position="29"/>
    </location>
</feature>
<dbReference type="AlphaFoldDB" id="A0A8B0SH43"/>
<dbReference type="EMBL" id="CP072748">
    <property type="protein sequence ID" value="QTX10686.1"/>
    <property type="molecule type" value="Genomic_DNA"/>
</dbReference>
<evidence type="ECO:0000256" key="1">
    <source>
        <dbReference type="SAM" id="Phobius"/>
    </source>
</evidence>
<name>A0A8B0SH43_9GAMM</name>
<reference evidence="2 4" key="1">
    <citation type="submission" date="2021-03" db="EMBL/GenBank/DDBJ databases">
        <title>Draft genome and methylome analysis of Thiotrix fructosivoruns ATCC 49748.</title>
        <authorList>
            <person name="Fomenkov A."/>
            <person name="Grabovich M.Y."/>
            <person name="Roberts R.J."/>
        </authorList>
    </citation>
    <scope>NUCLEOTIDE SEQUENCE [LARGE SCALE GENOMIC DNA]</scope>
    <source>
        <strain evidence="2 4">ATCC 49748</strain>
        <plasmid evidence="2">pTfr446</plasmid>
    </source>
</reference>
<evidence type="ECO:0000313" key="2">
    <source>
        <dbReference type="EMBL" id="MBO0611655.1"/>
    </source>
</evidence>
<dbReference type="Proteomes" id="UP000664466">
    <property type="component" value="Unassembled WGS sequence"/>
</dbReference>
<feature type="transmembrane region" description="Helical" evidence="1">
    <location>
        <begin position="41"/>
        <end position="61"/>
    </location>
</feature>